<evidence type="ECO:0000313" key="4">
    <source>
        <dbReference type="Proteomes" id="UP000678679"/>
    </source>
</evidence>
<dbReference type="InterPro" id="IPR019405">
    <property type="entry name" value="Lactonase_7-beta_prop"/>
</dbReference>
<dbReference type="InterPro" id="IPR011048">
    <property type="entry name" value="Haem_d1_sf"/>
</dbReference>
<name>A0AAX1NCU2_9BACT</name>
<dbReference type="Gene3D" id="2.130.10.10">
    <property type="entry name" value="YVTN repeat-like/Quinoprotein amine dehydrogenase"/>
    <property type="match status" value="1"/>
</dbReference>
<comment type="similarity">
    <text evidence="1">Belongs to the cycloisomerase 2 family.</text>
</comment>
<dbReference type="PANTHER" id="PTHR30344:SF1">
    <property type="entry name" value="6-PHOSPHOGLUCONOLACTONASE"/>
    <property type="match status" value="1"/>
</dbReference>
<dbReference type="Proteomes" id="UP000678679">
    <property type="component" value="Chromosome 2"/>
</dbReference>
<dbReference type="SUPFAM" id="SSF51004">
    <property type="entry name" value="C-terminal (heme d1) domain of cytochrome cd1-nitrite reductase"/>
    <property type="match status" value="1"/>
</dbReference>
<evidence type="ECO:0000256" key="2">
    <source>
        <dbReference type="ARBA" id="ARBA00022526"/>
    </source>
</evidence>
<dbReference type="Pfam" id="PF10282">
    <property type="entry name" value="Lactonase"/>
    <property type="match status" value="1"/>
</dbReference>
<dbReference type="GO" id="GO:0006006">
    <property type="term" value="P:glucose metabolic process"/>
    <property type="evidence" value="ECO:0007669"/>
    <property type="project" value="UniProtKB-KW"/>
</dbReference>
<sequence length="375" mass="42108">MMKIYNTVLLYFLISVSTIFGQQSNTYLFLGSYTDGEIGNGILVYQFDTLSGKLTEVERVGGLVNSSFLTLSPNGKYLYACTDTRLKTHGSVTSFEIDSLSGKLTLLNKQTTKARNPVHVTVSKNNKHVIVSNYTDASISFFECNEDGSLQPISQFLEFEGSSKIKGRQDEAHLHSSTFSPDGLFVFSPDLGSDKIRVMKYENSLIEIDKFTVNTEQGAGPRHFVFHPYLKLAYCIDELSGEVSQYAYKEGELKNIKKYKSYKKNHKEYASADIHISPDGRFLYASNRIAENSLSIFEIDQENGELLIKGHQSTLGKIPRSFVIDPTGNFLIVANKESNNLIVFRRNNINGQLLKVSEVKGLNSPSSLKMRKYSR</sequence>
<dbReference type="InterPro" id="IPR015943">
    <property type="entry name" value="WD40/YVTN_repeat-like_dom_sf"/>
</dbReference>
<keyword evidence="2" id="KW-0119">Carbohydrate metabolism</keyword>
<gene>
    <name evidence="3" type="ORF">KMW28_23640</name>
</gene>
<protein>
    <submittedName>
        <fullName evidence="3">Beta-propeller fold lactonase family protein</fullName>
    </submittedName>
</protein>
<evidence type="ECO:0000256" key="1">
    <source>
        <dbReference type="ARBA" id="ARBA00005564"/>
    </source>
</evidence>
<accession>A0AAX1NCU2</accession>
<evidence type="ECO:0000313" key="3">
    <source>
        <dbReference type="EMBL" id="QWG05415.1"/>
    </source>
</evidence>
<dbReference type="PANTHER" id="PTHR30344">
    <property type="entry name" value="6-PHOSPHOGLUCONOLACTONASE-RELATED"/>
    <property type="match status" value="1"/>
</dbReference>
<dbReference type="RefSeq" id="WP_169661930.1">
    <property type="nucleotide sequence ID" value="NZ_CP076133.1"/>
</dbReference>
<dbReference type="AlphaFoldDB" id="A0AAX1NCU2"/>
<reference evidence="3 4" key="1">
    <citation type="submission" date="2021-05" db="EMBL/GenBank/DDBJ databases">
        <title>Comparative genomic studies on the polysaccharide-degrading batcterial strains of the Flammeovirga genus.</title>
        <authorList>
            <person name="Zewei F."/>
            <person name="Zheng Z."/>
            <person name="Yu L."/>
            <person name="Ruyue G."/>
            <person name="Yanhong M."/>
            <person name="Yuanyuan C."/>
            <person name="Jingyan G."/>
            <person name="Wenjun H."/>
        </authorList>
    </citation>
    <scope>NUCLEOTIDE SEQUENCE [LARGE SCALE GENOMIC DNA]</scope>
    <source>
        <strain evidence="3 4">NBRC:100898</strain>
    </source>
</reference>
<keyword evidence="2" id="KW-0313">Glucose metabolism</keyword>
<dbReference type="KEGG" id="fya:KMW28_23640"/>
<dbReference type="GO" id="GO:0017057">
    <property type="term" value="F:6-phosphogluconolactonase activity"/>
    <property type="evidence" value="ECO:0007669"/>
    <property type="project" value="TreeGrafter"/>
</dbReference>
<dbReference type="EMBL" id="CP076133">
    <property type="protein sequence ID" value="QWG05415.1"/>
    <property type="molecule type" value="Genomic_DNA"/>
</dbReference>
<dbReference type="InterPro" id="IPR050282">
    <property type="entry name" value="Cycloisomerase_2"/>
</dbReference>
<keyword evidence="4" id="KW-1185">Reference proteome</keyword>
<proteinExistence type="inferred from homology"/>
<organism evidence="3 4">
    <name type="scientific">Flammeovirga yaeyamensis</name>
    <dbReference type="NCBI Taxonomy" id="367791"/>
    <lineage>
        <taxon>Bacteria</taxon>
        <taxon>Pseudomonadati</taxon>
        <taxon>Bacteroidota</taxon>
        <taxon>Cytophagia</taxon>
        <taxon>Cytophagales</taxon>
        <taxon>Flammeovirgaceae</taxon>
        <taxon>Flammeovirga</taxon>
    </lineage>
</organism>